<keyword evidence="1" id="KW-0489">Methyltransferase</keyword>
<comment type="caution">
    <text evidence="6">The sequence shown here is derived from an EMBL/GenBank/DDBJ whole genome shotgun (WGS) entry which is preliminary data.</text>
</comment>
<evidence type="ECO:0000256" key="2">
    <source>
        <dbReference type="ARBA" id="ARBA00022679"/>
    </source>
</evidence>
<evidence type="ECO:0000256" key="3">
    <source>
        <dbReference type="ARBA" id="ARBA00037932"/>
    </source>
</evidence>
<dbReference type="InterPro" id="IPR029063">
    <property type="entry name" value="SAM-dependent_MTases_sf"/>
</dbReference>
<dbReference type="GO" id="GO:0005739">
    <property type="term" value="C:mitochondrion"/>
    <property type="evidence" value="ECO:0007669"/>
    <property type="project" value="TreeGrafter"/>
</dbReference>
<dbReference type="InterPro" id="IPR050078">
    <property type="entry name" value="Ribosomal_L11_MeTrfase_PrmA"/>
</dbReference>
<dbReference type="Pfam" id="PF06325">
    <property type="entry name" value="PrmA"/>
    <property type="match status" value="1"/>
</dbReference>
<organism evidence="6 7">
    <name type="scientific">Escallonia herrerae</name>
    <dbReference type="NCBI Taxonomy" id="1293975"/>
    <lineage>
        <taxon>Eukaryota</taxon>
        <taxon>Viridiplantae</taxon>
        <taxon>Streptophyta</taxon>
        <taxon>Embryophyta</taxon>
        <taxon>Tracheophyta</taxon>
        <taxon>Spermatophyta</taxon>
        <taxon>Magnoliopsida</taxon>
        <taxon>eudicotyledons</taxon>
        <taxon>Gunneridae</taxon>
        <taxon>Pentapetalae</taxon>
        <taxon>asterids</taxon>
        <taxon>campanulids</taxon>
        <taxon>Escalloniales</taxon>
        <taxon>Escalloniaceae</taxon>
        <taxon>Escallonia</taxon>
    </lineage>
</organism>
<dbReference type="AlphaFoldDB" id="A0AA88WMG4"/>
<proteinExistence type="inferred from homology"/>
<dbReference type="PANTHER" id="PTHR43648">
    <property type="entry name" value="ELECTRON TRANSFER FLAVOPROTEIN BETA SUBUNIT LYSINE METHYLTRANSFERASE"/>
    <property type="match status" value="1"/>
</dbReference>
<dbReference type="GO" id="GO:0016279">
    <property type="term" value="F:protein-lysine N-methyltransferase activity"/>
    <property type="evidence" value="ECO:0007669"/>
    <property type="project" value="TreeGrafter"/>
</dbReference>
<sequence>MSVLQCSLGRISSNTFPALPSSPPVTSTISLLALHIPPLIPPHLQTGQFQEARFNNRFIFDLLLLFFSIYRHSSDQFTRLALSFRSHLLSQEALTLSNRSKTMRICFQKLLCLLALVRPICISSIFSIDQDVHRSISHAVDSTGLTEAPTYDVIKGYQSDWIKETQESFHPVEVIEGIWIVPEWRTPPDLQATNIILNPGLAFGTGDHPTTKLCLLLLHNLVKGGEFFLDYGTGSGILAIAALKLPKFPLVILSALQFGAALSVGLDVDPQAITASRQNAALNNIGPEKLQLLLVPSKHGPPVIDKTAMNDVERQNSSGMEIISETEKYDVVIANILLNPLLNLADHIVSYAKPGAVVGLPGIISEQLPHIMERYSELLEGMTVSEMEDWARLSGIKKEKKKDLTCS</sequence>
<keyword evidence="7" id="KW-1185">Reference proteome</keyword>
<dbReference type="PANTHER" id="PTHR43648:SF1">
    <property type="entry name" value="ELECTRON TRANSFER FLAVOPROTEIN BETA SUBUNIT LYSINE METHYLTRANSFERASE"/>
    <property type="match status" value="1"/>
</dbReference>
<dbReference type="CDD" id="cd02440">
    <property type="entry name" value="AdoMet_MTases"/>
    <property type="match status" value="1"/>
</dbReference>
<dbReference type="GO" id="GO:0032259">
    <property type="term" value="P:methylation"/>
    <property type="evidence" value="ECO:0007669"/>
    <property type="project" value="UniProtKB-KW"/>
</dbReference>
<dbReference type="EMBL" id="JAVXUP010000419">
    <property type="protein sequence ID" value="KAK3028405.1"/>
    <property type="molecule type" value="Genomic_DNA"/>
</dbReference>
<evidence type="ECO:0000256" key="1">
    <source>
        <dbReference type="ARBA" id="ARBA00022603"/>
    </source>
</evidence>
<evidence type="ECO:0000313" key="7">
    <source>
        <dbReference type="Proteomes" id="UP001188597"/>
    </source>
</evidence>
<dbReference type="Gene3D" id="3.40.50.150">
    <property type="entry name" value="Vaccinia Virus protein VP39"/>
    <property type="match status" value="1"/>
</dbReference>
<keyword evidence="2" id="KW-0808">Transferase</keyword>
<accession>A0AA88WMG4</accession>
<comment type="similarity">
    <text evidence="3">Belongs to the methyltransferase superfamily. ETFBKMT family.</text>
</comment>
<evidence type="ECO:0000256" key="5">
    <source>
        <dbReference type="ARBA" id="ARBA00042266"/>
    </source>
</evidence>
<name>A0AA88WMG4_9ASTE</name>
<evidence type="ECO:0000313" key="6">
    <source>
        <dbReference type="EMBL" id="KAK3028405.1"/>
    </source>
</evidence>
<dbReference type="Proteomes" id="UP001188597">
    <property type="component" value="Unassembled WGS sequence"/>
</dbReference>
<protein>
    <recommendedName>
        <fullName evidence="5">ETFB lysine methyltransferase</fullName>
    </recommendedName>
    <alternativeName>
        <fullName evidence="4">Protein N-lysine methyltransferase METTL20</fullName>
    </alternativeName>
</protein>
<dbReference type="SUPFAM" id="SSF53335">
    <property type="entry name" value="S-adenosyl-L-methionine-dependent methyltransferases"/>
    <property type="match status" value="1"/>
</dbReference>
<reference evidence="6" key="1">
    <citation type="submission" date="2022-12" db="EMBL/GenBank/DDBJ databases">
        <title>Draft genome assemblies for two species of Escallonia (Escalloniales).</title>
        <authorList>
            <person name="Chanderbali A."/>
            <person name="Dervinis C."/>
            <person name="Anghel I."/>
            <person name="Soltis D."/>
            <person name="Soltis P."/>
            <person name="Zapata F."/>
        </authorList>
    </citation>
    <scope>NUCLEOTIDE SEQUENCE</scope>
    <source>
        <strain evidence="6">UCBG64.0493</strain>
        <tissue evidence="6">Leaf</tissue>
    </source>
</reference>
<evidence type="ECO:0000256" key="4">
    <source>
        <dbReference type="ARBA" id="ARBA00041867"/>
    </source>
</evidence>
<gene>
    <name evidence="6" type="ORF">RJ639_039615</name>
</gene>